<feature type="compositionally biased region" description="Polar residues" evidence="1">
    <location>
        <begin position="671"/>
        <end position="681"/>
    </location>
</feature>
<dbReference type="PANTHER" id="PTHR45979:SF3">
    <property type="entry name" value="EXPRESSED PROTEIN"/>
    <property type="match status" value="1"/>
</dbReference>
<evidence type="ECO:0000256" key="1">
    <source>
        <dbReference type="SAM" id="MobiDB-lite"/>
    </source>
</evidence>
<dbReference type="InterPro" id="IPR054708">
    <property type="entry name" value="MTPAP-like_central"/>
</dbReference>
<feature type="compositionally biased region" description="Polar residues" evidence="1">
    <location>
        <begin position="766"/>
        <end position="786"/>
    </location>
</feature>
<dbReference type="SUPFAM" id="SSF81631">
    <property type="entry name" value="PAP/OAS1 substrate-binding domain"/>
    <property type="match status" value="1"/>
</dbReference>
<protein>
    <recommendedName>
        <fullName evidence="5">PAP-associated domain-containing protein</fullName>
    </recommendedName>
</protein>
<feature type="region of interest" description="Disordered" evidence="1">
    <location>
        <begin position="657"/>
        <end position="729"/>
    </location>
</feature>
<feature type="domain" description="Poly(A) RNA polymerase mitochondrial-like central palm" evidence="2">
    <location>
        <begin position="57"/>
        <end position="176"/>
    </location>
</feature>
<dbReference type="Pfam" id="PF26180">
    <property type="entry name" value="PAP-OAS1"/>
    <property type="match status" value="1"/>
</dbReference>
<feature type="region of interest" description="Disordered" evidence="1">
    <location>
        <begin position="454"/>
        <end position="480"/>
    </location>
</feature>
<feature type="compositionally biased region" description="Basic and acidic residues" evidence="1">
    <location>
        <begin position="787"/>
        <end position="802"/>
    </location>
</feature>
<dbReference type="InterPro" id="IPR043519">
    <property type="entry name" value="NT_sf"/>
</dbReference>
<dbReference type="Pfam" id="PF22600">
    <property type="entry name" value="MTPAP-like_central"/>
    <property type="match status" value="1"/>
</dbReference>
<gene>
    <name evidence="4" type="ORF">CB5_LOCUS16292</name>
</gene>
<evidence type="ECO:0000313" key="4">
    <source>
        <dbReference type="EMBL" id="CAD1833081.1"/>
    </source>
</evidence>
<dbReference type="SUPFAM" id="SSF81301">
    <property type="entry name" value="Nucleotidyltransferase"/>
    <property type="match status" value="1"/>
</dbReference>
<feature type="region of interest" description="Disordered" evidence="1">
    <location>
        <begin position="20"/>
        <end position="39"/>
    </location>
</feature>
<evidence type="ECO:0000259" key="2">
    <source>
        <dbReference type="Pfam" id="PF22600"/>
    </source>
</evidence>
<dbReference type="Gene3D" id="1.10.1410.10">
    <property type="match status" value="1"/>
</dbReference>
<dbReference type="InterPro" id="IPR058920">
    <property type="entry name" value="PAP-OAS1-bd-rel"/>
</dbReference>
<feature type="domain" description="PAP/OAS1 substrate-binding-related" evidence="3">
    <location>
        <begin position="189"/>
        <end position="382"/>
    </location>
</feature>
<dbReference type="InterPro" id="IPR058921">
    <property type="entry name" value="PAP/OAS1-rel"/>
</dbReference>
<dbReference type="PANTHER" id="PTHR45979">
    <property type="entry name" value="PAP/OAS1 SUBSTRATE-BINDING DOMAIN SUPERFAMILY"/>
    <property type="match status" value="1"/>
</dbReference>
<name>A0A6V7PQJ9_ANACO</name>
<dbReference type="Gene3D" id="3.30.460.10">
    <property type="entry name" value="Beta Polymerase, domain 2"/>
    <property type="match status" value="1"/>
</dbReference>
<evidence type="ECO:0000259" key="3">
    <source>
        <dbReference type="Pfam" id="PF26180"/>
    </source>
</evidence>
<sequence>MVAGGAPHYIDMMGGVREQRGGAGLPGADAGGGDGAVALPPRRIRRDSLRAAERRAADIVARVRPTDDSESKRKSVVAYVQKLIGVSLGSEVFPFGSVPLKTYLPDGDIDLTAFGSAAPDSTLISDVRCILEYEEQNSDAEFEVKDVQYINAEVRLVKCLIDNIIVDISFNQMGGLCTLCFLELVDRHIGKDHLFKRSIILIKAWCYYESRILGAHHGLISTYALETLVLYIFNLFHKTMDGPLAVSPLQVLEYFSNFDWDNYCISLYGPVAIASLPDIVIEDTDIRSADLLLSQEFVKRSIKKFSLPLTESEKSSAKFCPKYLNIIDPLRENNNLGRSVSKGNFFRIRSAFSYGARKLCDILILPRKYIENELSLFFSNTLEMHGNGQRPDLQRRMPSGLRAAESNYSGFNPFSSGLEIEKDKKVDSTSQGTLCEERLKKEVSNLESEIEKAKGLFNKDANNENGSTDPGSKKEVSHSTLQPTVRDRTCFYCRSSLRMSYQENFPLSITLACRISPEIWIPILDVFDKCNTSLMLSQKRAHRRHLLGKVLPRVSMRKKAHRRHLLERVVPRVFAKENSSHVHTKESMFAGVAGEEPIPEPPPKVAASSSKVDQLVKPPPAICSYSILDNSWQQRGTGTYLPNVNFRAYKERFASSRGKKQAYTYRPPKFRNNNQEGSATDKSLKGKDSQDAVPPPKEKASPSNGNGRGKLPVSDAPPPPRLLIKGHSPANGFIVKPEGSVEFGSRSAVPLAAFSPELRMKASVAPHNQRSAVTYASAAQQRSGADSTRERPTEPYKLKDEGDFPPLSGLKQ</sequence>
<feature type="compositionally biased region" description="Gly residues" evidence="1">
    <location>
        <begin position="21"/>
        <end position="35"/>
    </location>
</feature>
<organism evidence="4">
    <name type="scientific">Ananas comosus var. bracteatus</name>
    <name type="common">red pineapple</name>
    <dbReference type="NCBI Taxonomy" id="296719"/>
    <lineage>
        <taxon>Eukaryota</taxon>
        <taxon>Viridiplantae</taxon>
        <taxon>Streptophyta</taxon>
        <taxon>Embryophyta</taxon>
        <taxon>Tracheophyta</taxon>
        <taxon>Spermatophyta</taxon>
        <taxon>Magnoliopsida</taxon>
        <taxon>Liliopsida</taxon>
        <taxon>Poales</taxon>
        <taxon>Bromeliaceae</taxon>
        <taxon>Bromelioideae</taxon>
        <taxon>Ananas</taxon>
    </lineage>
</organism>
<accession>A0A6V7PQJ9</accession>
<dbReference type="AlphaFoldDB" id="A0A6V7PQJ9"/>
<dbReference type="CDD" id="cd05402">
    <property type="entry name" value="NT_PAP_TUTase"/>
    <property type="match status" value="1"/>
</dbReference>
<feature type="compositionally biased region" description="Basic and acidic residues" evidence="1">
    <location>
        <begin position="682"/>
        <end position="700"/>
    </location>
</feature>
<proteinExistence type="predicted"/>
<reference evidence="4" key="1">
    <citation type="submission" date="2020-07" db="EMBL/GenBank/DDBJ databases">
        <authorList>
            <person name="Lin J."/>
        </authorList>
    </citation>
    <scope>NUCLEOTIDE SEQUENCE</scope>
</reference>
<evidence type="ECO:0008006" key="5">
    <source>
        <dbReference type="Google" id="ProtNLM"/>
    </source>
</evidence>
<dbReference type="EMBL" id="LR862151">
    <property type="protein sequence ID" value="CAD1833081.1"/>
    <property type="molecule type" value="Genomic_DNA"/>
</dbReference>
<feature type="region of interest" description="Disordered" evidence="1">
    <location>
        <begin position="765"/>
        <end position="812"/>
    </location>
</feature>